<keyword evidence="4" id="KW-1185">Reference proteome</keyword>
<dbReference type="Proteomes" id="UP001151760">
    <property type="component" value="Unassembled WGS sequence"/>
</dbReference>
<dbReference type="SUPFAM" id="SSF56672">
    <property type="entry name" value="DNA/RNA polymerases"/>
    <property type="match status" value="1"/>
</dbReference>
<comment type="caution">
    <text evidence="3">The sequence shown here is derived from an EMBL/GenBank/DDBJ whole genome shotgun (WGS) entry which is preliminary data.</text>
</comment>
<feature type="domain" description="Reverse transcriptase/retrotransposon-derived protein RNase H-like" evidence="2">
    <location>
        <begin position="12"/>
        <end position="102"/>
    </location>
</feature>
<evidence type="ECO:0000256" key="1">
    <source>
        <dbReference type="ARBA" id="ARBA00023268"/>
    </source>
</evidence>
<dbReference type="EMBL" id="BQNB010014048">
    <property type="protein sequence ID" value="GJT23352.1"/>
    <property type="molecule type" value="Genomic_DNA"/>
</dbReference>
<dbReference type="PANTHER" id="PTHR37984:SF5">
    <property type="entry name" value="PROTEIN NYNRIN-LIKE"/>
    <property type="match status" value="1"/>
</dbReference>
<dbReference type="Pfam" id="PF17919">
    <property type="entry name" value="RT_RNaseH_2"/>
    <property type="match status" value="1"/>
</dbReference>
<dbReference type="InterPro" id="IPR041577">
    <property type="entry name" value="RT_RNaseH_2"/>
</dbReference>
<reference evidence="3" key="1">
    <citation type="journal article" date="2022" name="Int. J. Mol. Sci.">
        <title>Draft Genome of Tanacetum Coccineum: Genomic Comparison of Closely Related Tanacetum-Family Plants.</title>
        <authorList>
            <person name="Yamashiro T."/>
            <person name="Shiraishi A."/>
            <person name="Nakayama K."/>
            <person name="Satake H."/>
        </authorList>
    </citation>
    <scope>NUCLEOTIDE SEQUENCE</scope>
</reference>
<evidence type="ECO:0000313" key="3">
    <source>
        <dbReference type="EMBL" id="GJT23352.1"/>
    </source>
</evidence>
<accession>A0ABQ5CB86</accession>
<reference evidence="3" key="2">
    <citation type="submission" date="2022-01" db="EMBL/GenBank/DDBJ databases">
        <authorList>
            <person name="Yamashiro T."/>
            <person name="Shiraishi A."/>
            <person name="Satake H."/>
            <person name="Nakayama K."/>
        </authorList>
    </citation>
    <scope>NUCLEOTIDE SEQUENCE</scope>
</reference>
<evidence type="ECO:0000313" key="4">
    <source>
        <dbReference type="Proteomes" id="UP001151760"/>
    </source>
</evidence>
<evidence type="ECO:0000259" key="2">
    <source>
        <dbReference type="Pfam" id="PF17919"/>
    </source>
</evidence>
<name>A0ABQ5CB86_9ASTR</name>
<gene>
    <name evidence="3" type="ORF">Tco_0893289</name>
</gene>
<proteinExistence type="predicted"/>
<dbReference type="PANTHER" id="PTHR37984">
    <property type="entry name" value="PROTEIN CBG26694"/>
    <property type="match status" value="1"/>
</dbReference>
<organism evidence="3 4">
    <name type="scientific">Tanacetum coccineum</name>
    <dbReference type="NCBI Taxonomy" id="301880"/>
    <lineage>
        <taxon>Eukaryota</taxon>
        <taxon>Viridiplantae</taxon>
        <taxon>Streptophyta</taxon>
        <taxon>Embryophyta</taxon>
        <taxon>Tracheophyta</taxon>
        <taxon>Spermatophyta</taxon>
        <taxon>Magnoliopsida</taxon>
        <taxon>eudicotyledons</taxon>
        <taxon>Gunneridae</taxon>
        <taxon>Pentapetalae</taxon>
        <taxon>asterids</taxon>
        <taxon>campanulids</taxon>
        <taxon>Asterales</taxon>
        <taxon>Asteraceae</taxon>
        <taxon>Asteroideae</taxon>
        <taxon>Anthemideae</taxon>
        <taxon>Anthemidinae</taxon>
        <taxon>Tanacetum</taxon>
    </lineage>
</organism>
<protein>
    <submittedName>
        <fullName evidence="3">Ty3-gypsy retrotransposon protein</fullName>
    </submittedName>
</protein>
<keyword evidence="1" id="KW-0511">Multifunctional enzyme</keyword>
<sequence>MDWPVLKQTQGENEALAFETLKTRLSTSPLLSLPNFDHQFVIEADASDDGVGAVLIQNARPISFFSRKLGPRMRVAATYQNELFAIVEAIYKWRQYLMGRRISGPLANQAAVYALSRMFEDDERSWLHSWILSRGALGSLNDLRMRREVSEGMTGHGASDVGEIKWRLFDFTKIVYTMSKGFTVIQVVVGLRSQTLYGKMLLISGSISAGASNSGGCKRTLSWERDELLRHTKARGRSCDEITLKDSSRLSASGAPVAVFWCLCDSREVLHNGKPIRHGFEQWDNGIPRRKATWGMLVGISE</sequence>
<dbReference type="InterPro" id="IPR043502">
    <property type="entry name" value="DNA/RNA_pol_sf"/>
</dbReference>
<dbReference type="InterPro" id="IPR050951">
    <property type="entry name" value="Retrovirus_Pol_polyprotein"/>
</dbReference>